<feature type="chain" id="PRO_5004150516" evidence="2">
    <location>
        <begin position="20"/>
        <end position="419"/>
    </location>
</feature>
<gene>
    <name evidence="3" type="ORF">F889_02921</name>
</gene>
<keyword evidence="1" id="KW-1133">Transmembrane helix</keyword>
<dbReference type="AlphaFoldDB" id="N9R525"/>
<dbReference type="NCBIfam" id="NF041109">
    <property type="entry name" value="VF_TspB_C_term"/>
    <property type="match status" value="1"/>
</dbReference>
<evidence type="ECO:0000256" key="1">
    <source>
        <dbReference type="SAM" id="Phobius"/>
    </source>
</evidence>
<dbReference type="PATRIC" id="fig|1217695.3.peg.2855"/>
<evidence type="ECO:0000313" key="3">
    <source>
        <dbReference type="EMBL" id="ENX34257.1"/>
    </source>
</evidence>
<dbReference type="HOGENOM" id="CLU_654937_0_0_6"/>
<keyword evidence="2" id="KW-0732">Signal</keyword>
<evidence type="ECO:0000256" key="2">
    <source>
        <dbReference type="SAM" id="SignalP"/>
    </source>
</evidence>
<protein>
    <submittedName>
        <fullName evidence="3">Uncharacterized protein</fullName>
    </submittedName>
</protein>
<feature type="signal peptide" evidence="2">
    <location>
        <begin position="1"/>
        <end position="19"/>
    </location>
</feature>
<evidence type="ECO:0000313" key="4">
    <source>
        <dbReference type="Proteomes" id="UP000013009"/>
    </source>
</evidence>
<accession>N9R525</accession>
<reference evidence="3 4" key="1">
    <citation type="submission" date="2013-02" db="EMBL/GenBank/DDBJ databases">
        <title>The Genome Sequence of Acinetobacter sp. NIPH 1859.</title>
        <authorList>
            <consortium name="The Broad Institute Genome Sequencing Platform"/>
            <consortium name="The Broad Institute Genome Sequencing Center for Infectious Disease"/>
            <person name="Cerqueira G."/>
            <person name="Feldgarden M."/>
            <person name="Courvalin P."/>
            <person name="Perichon B."/>
            <person name="Grillot-Courvalin C."/>
            <person name="Clermont D."/>
            <person name="Rocha E."/>
            <person name="Yoon E.-J."/>
            <person name="Nemec A."/>
            <person name="Walker B."/>
            <person name="Young S.K."/>
            <person name="Zeng Q."/>
            <person name="Gargeya S."/>
            <person name="Fitzgerald M."/>
            <person name="Haas B."/>
            <person name="Abouelleil A."/>
            <person name="Alvarado L."/>
            <person name="Arachchi H.M."/>
            <person name="Berlin A.M."/>
            <person name="Chapman S.B."/>
            <person name="Dewar J."/>
            <person name="Goldberg J."/>
            <person name="Griggs A."/>
            <person name="Gujja S."/>
            <person name="Hansen M."/>
            <person name="Howarth C."/>
            <person name="Imamovic A."/>
            <person name="Larimer J."/>
            <person name="McCowan C."/>
            <person name="Murphy C."/>
            <person name="Neiman D."/>
            <person name="Pearson M."/>
            <person name="Priest M."/>
            <person name="Roberts A."/>
            <person name="Saif S."/>
            <person name="Shea T."/>
            <person name="Sisk P."/>
            <person name="Sykes S."/>
            <person name="Wortman J."/>
            <person name="Nusbaum C."/>
            <person name="Birren B."/>
        </authorList>
    </citation>
    <scope>NUCLEOTIDE SEQUENCE [LARGE SCALE GENOMIC DNA]</scope>
    <source>
        <strain evidence="3 4">NIPH 1859</strain>
    </source>
</reference>
<dbReference type="EMBL" id="APRZ01000017">
    <property type="protein sequence ID" value="ENX34257.1"/>
    <property type="molecule type" value="Genomic_DNA"/>
</dbReference>
<organism evidence="3 4">
    <name type="scientific">Acinetobacter colistiniresistens</name>
    <dbReference type="NCBI Taxonomy" id="280145"/>
    <lineage>
        <taxon>Bacteria</taxon>
        <taxon>Pseudomonadati</taxon>
        <taxon>Pseudomonadota</taxon>
        <taxon>Gammaproteobacteria</taxon>
        <taxon>Moraxellales</taxon>
        <taxon>Moraxellaceae</taxon>
        <taxon>Acinetobacter</taxon>
    </lineage>
</organism>
<dbReference type="InterPro" id="IPR009030">
    <property type="entry name" value="Growth_fac_rcpt_cys_sf"/>
</dbReference>
<keyword evidence="4" id="KW-1185">Reference proteome</keyword>
<dbReference type="SUPFAM" id="SSF57184">
    <property type="entry name" value="Growth factor receptor domain"/>
    <property type="match status" value="1"/>
</dbReference>
<name>N9R525_9GAMM</name>
<dbReference type="Proteomes" id="UP000013009">
    <property type="component" value="Unassembled WGS sequence"/>
</dbReference>
<keyword evidence="1" id="KW-0812">Transmembrane</keyword>
<proteinExistence type="predicted"/>
<sequence length="419" mass="47701">MIRIFLLMFLFIQATYSYSFEETCLKGDENTFYQFYPDEMQESGMPAMFQAKFPNPTSACVALKDKFLESSFWQVGRVSRTGHIALDDYFCEVTLKPADPLVSDKVFTANLSLVNEEKDCSCPDQQTRNFYGKCVDRCPIGSTFDGTKCVLTSCPVGQHVEGTRCVDDKKEPEQCPDGFYRGDDNFCYKYQECAPDEKLVNGQCIKDKDKCPLGESLVDGKCVKDDENQSVCDPKSQWYFLCQWHEDFKEFVSAFTDYFVQLLDMQEQHHAEDKEFQNKVLDRLAASSPVGETGGDTNSNTKMLMEKQIAQDKQFYDDSRDFYSWAKEQKEEEQNPDPDKNKPIVEDKDYQVDQNQRVNWSATCPISGAHANISLMGETSTALAFDYSDLCSMAQKMRPLILLAGAFISMLIIAGGLRK</sequence>
<comment type="caution">
    <text evidence="3">The sequence shown here is derived from an EMBL/GenBank/DDBJ whole genome shotgun (WGS) entry which is preliminary data.</text>
</comment>
<dbReference type="RefSeq" id="WP_005275512.1">
    <property type="nucleotide sequence ID" value="NZ_KB850195.1"/>
</dbReference>
<keyword evidence="1" id="KW-0472">Membrane</keyword>
<feature type="transmembrane region" description="Helical" evidence="1">
    <location>
        <begin position="400"/>
        <end position="417"/>
    </location>
</feature>